<evidence type="ECO:0000256" key="7">
    <source>
        <dbReference type="ARBA" id="ARBA00022989"/>
    </source>
</evidence>
<keyword evidence="5 12" id="KW-0812">Transmembrane</keyword>
<feature type="transmembrane region" description="Helical" evidence="12">
    <location>
        <begin position="91"/>
        <end position="111"/>
    </location>
</feature>
<dbReference type="PROSITE" id="PS00449">
    <property type="entry name" value="ATPASE_A"/>
    <property type="match status" value="1"/>
</dbReference>
<dbReference type="SUPFAM" id="SSF81336">
    <property type="entry name" value="F1F0 ATP synthase subunit A"/>
    <property type="match status" value="1"/>
</dbReference>
<comment type="similarity">
    <text evidence="2">Belongs to the ATPase A chain family.</text>
</comment>
<feature type="transmembrane region" description="Helical" evidence="12">
    <location>
        <begin position="117"/>
        <end position="137"/>
    </location>
</feature>
<dbReference type="AlphaFoldDB" id="A0A386B2E0"/>
<dbReference type="NCBIfam" id="TIGR01131">
    <property type="entry name" value="ATP_synt_6_or_A"/>
    <property type="match status" value="1"/>
</dbReference>
<dbReference type="InterPro" id="IPR023011">
    <property type="entry name" value="ATP_synth_F0_asu_AS"/>
</dbReference>
<keyword evidence="4" id="KW-0138">CF(0)</keyword>
<sequence length="217" mass="25035">MMMSLLSIFDPSSFMMFNWMCSTMPFLCPILMLSWSSSNFNSLFKLIKDLVHEIFKFNDLTLLIFISIFVLIFISNVMGLIPYVFCATSHFSYNFSIGLTLWMTTMLWGMWNFSEHNIAHLTPMGCPLVLVPFMVLVEIVSSLIRPITLSLRLMSNMLAGHLILTLISSNIDFFSSILMSSSMFIIHTGMMMFELGVALIQSYIFSFLMFLYWKESK</sequence>
<evidence type="ECO:0000256" key="9">
    <source>
        <dbReference type="ARBA" id="ARBA00023136"/>
    </source>
</evidence>
<comment type="subcellular location">
    <subcellularLocation>
        <location evidence="1">Membrane</location>
        <topology evidence="1">Multi-pass membrane protein</topology>
    </subcellularLocation>
    <subcellularLocation>
        <location evidence="11">Mitochondrion inner membrane</location>
        <topology evidence="11">Multi-pass membrane protein</topology>
    </subcellularLocation>
</comment>
<gene>
    <name evidence="13" type="primary">ATP6</name>
</gene>
<dbReference type="PANTHER" id="PTHR11410:SF0">
    <property type="entry name" value="ATP SYNTHASE SUBUNIT A"/>
    <property type="match status" value="1"/>
</dbReference>
<dbReference type="Gene3D" id="1.20.120.220">
    <property type="entry name" value="ATP synthase, F0 complex, subunit A"/>
    <property type="match status" value="1"/>
</dbReference>
<dbReference type="InterPro" id="IPR035908">
    <property type="entry name" value="F0_ATP_A_sf"/>
</dbReference>
<evidence type="ECO:0000256" key="3">
    <source>
        <dbReference type="ARBA" id="ARBA00022448"/>
    </source>
</evidence>
<evidence type="ECO:0000256" key="8">
    <source>
        <dbReference type="ARBA" id="ARBA00023065"/>
    </source>
</evidence>
<reference evidence="13" key="1">
    <citation type="journal article" date="2018" name="Syst. Biol.">
        <title>Mitochondrial Genome Fragmentation Unites the Parasitic Lice of Eutherian Mammals.</title>
        <authorList>
            <person name="Song F."/>
            <person name="Li H."/>
            <person name="Liu G.-H."/>
            <person name="Wang W."/>
            <person name="James P."/>
            <person name="Colwell D.D."/>
            <person name="Tran A."/>
            <person name="Gong S."/>
            <person name="Cai W."/>
            <person name="Shao R."/>
        </authorList>
    </citation>
    <scope>NUCLEOTIDE SEQUENCE</scope>
</reference>
<proteinExistence type="inferred from homology"/>
<feature type="transmembrane region" description="Helical" evidence="12">
    <location>
        <begin position="158"/>
        <end position="186"/>
    </location>
</feature>
<dbReference type="InterPro" id="IPR045083">
    <property type="entry name" value="ATP_synth_F0_asu_bact/mt"/>
</dbReference>
<keyword evidence="13" id="KW-0496">Mitochondrion</keyword>
<evidence type="ECO:0000256" key="1">
    <source>
        <dbReference type="ARBA" id="ARBA00004141"/>
    </source>
</evidence>
<dbReference type="GO" id="GO:0046933">
    <property type="term" value="F:proton-transporting ATP synthase activity, rotational mechanism"/>
    <property type="evidence" value="ECO:0007669"/>
    <property type="project" value="TreeGrafter"/>
</dbReference>
<organism evidence="13">
    <name type="scientific">Amyrsidea minuta</name>
    <dbReference type="NCBI Taxonomy" id="2364307"/>
    <lineage>
        <taxon>Eukaryota</taxon>
        <taxon>Metazoa</taxon>
        <taxon>Ecdysozoa</taxon>
        <taxon>Arthropoda</taxon>
        <taxon>Hexapoda</taxon>
        <taxon>Insecta</taxon>
        <taxon>Pterygota</taxon>
        <taxon>Neoptera</taxon>
        <taxon>Paraneoptera</taxon>
        <taxon>Psocodea</taxon>
        <taxon>Troctomorpha</taxon>
        <taxon>Phthiraptera</taxon>
        <taxon>Amblycera</taxon>
        <taxon>Menoponidae</taxon>
        <taxon>Amyrsidea</taxon>
    </lineage>
</organism>
<evidence type="ECO:0000313" key="13">
    <source>
        <dbReference type="EMBL" id="AYC65888.1"/>
    </source>
</evidence>
<dbReference type="EMBL" id="MH001227">
    <property type="protein sequence ID" value="AYC65888.1"/>
    <property type="molecule type" value="Genomic_DNA"/>
</dbReference>
<protein>
    <recommendedName>
        <fullName evidence="11">ATP synthase subunit a</fullName>
    </recommendedName>
</protein>
<feature type="transmembrane region" description="Helical" evidence="12">
    <location>
        <begin position="60"/>
        <end position="84"/>
    </location>
</feature>
<evidence type="ECO:0000256" key="12">
    <source>
        <dbReference type="SAM" id="Phobius"/>
    </source>
</evidence>
<dbReference type="GO" id="GO:0045259">
    <property type="term" value="C:proton-transporting ATP synthase complex"/>
    <property type="evidence" value="ECO:0007669"/>
    <property type="project" value="UniProtKB-KW"/>
</dbReference>
<keyword evidence="8" id="KW-0406">Ion transport</keyword>
<keyword evidence="7 12" id="KW-1133">Transmembrane helix</keyword>
<dbReference type="InterPro" id="IPR000568">
    <property type="entry name" value="ATP_synth_F0_asu"/>
</dbReference>
<keyword evidence="6" id="KW-0375">Hydrogen ion transport</keyword>
<dbReference type="PANTHER" id="PTHR11410">
    <property type="entry name" value="ATP SYNTHASE SUBUNIT A"/>
    <property type="match status" value="1"/>
</dbReference>
<evidence type="ECO:0000256" key="11">
    <source>
        <dbReference type="RuleBase" id="RU004450"/>
    </source>
</evidence>
<accession>A0A386B2E0</accession>
<keyword evidence="9 12" id="KW-0472">Membrane</keyword>
<geneLocation type="mitochondrion" evidence="13"/>
<evidence type="ECO:0000256" key="4">
    <source>
        <dbReference type="ARBA" id="ARBA00022547"/>
    </source>
</evidence>
<evidence type="ECO:0000256" key="5">
    <source>
        <dbReference type="ARBA" id="ARBA00022692"/>
    </source>
</evidence>
<evidence type="ECO:0000256" key="2">
    <source>
        <dbReference type="ARBA" id="ARBA00006810"/>
    </source>
</evidence>
<evidence type="ECO:0000256" key="6">
    <source>
        <dbReference type="ARBA" id="ARBA00022781"/>
    </source>
</evidence>
<name>A0A386B2E0_9NEOP</name>
<dbReference type="PRINTS" id="PR00123">
    <property type="entry name" value="ATPASEA"/>
</dbReference>
<evidence type="ECO:0000256" key="10">
    <source>
        <dbReference type="ARBA" id="ARBA00023310"/>
    </source>
</evidence>
<feature type="transmembrane region" description="Helical" evidence="12">
    <location>
        <begin position="192"/>
        <end position="213"/>
    </location>
</feature>
<dbReference type="Pfam" id="PF00119">
    <property type="entry name" value="ATP-synt_A"/>
    <property type="match status" value="1"/>
</dbReference>
<keyword evidence="10" id="KW-0066">ATP synthesis</keyword>
<dbReference type="CDD" id="cd00310">
    <property type="entry name" value="ATP-synt_Fo_a_6"/>
    <property type="match status" value="1"/>
</dbReference>
<keyword evidence="3" id="KW-0813">Transport</keyword>
<dbReference type="GO" id="GO:0005743">
    <property type="term" value="C:mitochondrial inner membrane"/>
    <property type="evidence" value="ECO:0007669"/>
    <property type="project" value="UniProtKB-SubCell"/>
</dbReference>